<protein>
    <submittedName>
        <fullName evidence="1">Uncharacterized protein</fullName>
    </submittedName>
</protein>
<keyword evidence="2" id="KW-1185">Reference proteome</keyword>
<comment type="caution">
    <text evidence="1">The sequence shown here is derived from an EMBL/GenBank/DDBJ whole genome shotgun (WGS) entry which is preliminary data.</text>
</comment>
<dbReference type="EMBL" id="JANBPK010001090">
    <property type="protein sequence ID" value="KAJ2926020.1"/>
    <property type="molecule type" value="Genomic_DNA"/>
</dbReference>
<proteinExistence type="predicted"/>
<dbReference type="Proteomes" id="UP001140091">
    <property type="component" value="Unassembled WGS sequence"/>
</dbReference>
<organism evidence="1 2">
    <name type="scientific">Candolleomyces eurysporus</name>
    <dbReference type="NCBI Taxonomy" id="2828524"/>
    <lineage>
        <taxon>Eukaryota</taxon>
        <taxon>Fungi</taxon>
        <taxon>Dikarya</taxon>
        <taxon>Basidiomycota</taxon>
        <taxon>Agaricomycotina</taxon>
        <taxon>Agaricomycetes</taxon>
        <taxon>Agaricomycetidae</taxon>
        <taxon>Agaricales</taxon>
        <taxon>Agaricineae</taxon>
        <taxon>Psathyrellaceae</taxon>
        <taxon>Candolleomyces</taxon>
    </lineage>
</organism>
<evidence type="ECO:0000313" key="2">
    <source>
        <dbReference type="Proteomes" id="UP001140091"/>
    </source>
</evidence>
<evidence type="ECO:0000313" key="1">
    <source>
        <dbReference type="EMBL" id="KAJ2926020.1"/>
    </source>
</evidence>
<accession>A0A9W8J7T6</accession>
<reference evidence="1" key="1">
    <citation type="submission" date="2022-06" db="EMBL/GenBank/DDBJ databases">
        <title>Genome Sequence of Candolleomyces eurysporus.</title>
        <authorList>
            <person name="Buettner E."/>
        </authorList>
    </citation>
    <scope>NUCLEOTIDE SEQUENCE</scope>
    <source>
        <strain evidence="1">VTCC 930004</strain>
    </source>
</reference>
<gene>
    <name evidence="1" type="ORF">H1R20_g11073</name>
</gene>
<name>A0A9W8J7T6_9AGAR</name>
<sequence length="77" mass="7967">MAAATTPVAVITDVKGGGSEPSSKESTIKEKSVEKSEVNVVEEAQVVYVINADDEFPDGGLRAWLIVVGAVCNAFAA</sequence>
<feature type="non-terminal residue" evidence="1">
    <location>
        <position position="77"/>
    </location>
</feature>
<dbReference type="AlphaFoldDB" id="A0A9W8J7T6"/>